<dbReference type="SMART" id="SM00382">
    <property type="entry name" value="AAA"/>
    <property type="match status" value="2"/>
</dbReference>
<dbReference type="Gene3D" id="3.40.50.300">
    <property type="entry name" value="P-loop containing nucleotide triphosphate hydrolases"/>
    <property type="match status" value="2"/>
</dbReference>
<keyword evidence="2" id="KW-0813">Transport</keyword>
<comment type="caution">
    <text evidence="10">The sequence shown here is derived from an EMBL/GenBank/DDBJ whole genome shotgun (WGS) entry which is preliminary data.</text>
</comment>
<dbReference type="FunFam" id="3.40.50.300:FF:000127">
    <property type="entry name" value="Ribose import ATP-binding protein RbsA"/>
    <property type="match status" value="1"/>
</dbReference>
<dbReference type="EMBL" id="ADLK01000022">
    <property type="protein sequence ID" value="KMW18736.1"/>
    <property type="molecule type" value="Genomic_DNA"/>
</dbReference>
<dbReference type="PROSITE" id="PS00211">
    <property type="entry name" value="ABC_TRANSPORTER_1"/>
    <property type="match status" value="1"/>
</dbReference>
<reference evidence="10 11" key="1">
    <citation type="submission" date="2011-04" db="EMBL/GenBank/DDBJ databases">
        <title>The Genome Sequence of Clostridium citroniae WAL-19142.</title>
        <authorList>
            <consortium name="The Broad Institute Genome Sequencing Platform"/>
            <person name="Earl A."/>
            <person name="Ward D."/>
            <person name="Feldgarden M."/>
            <person name="Gevers D."/>
            <person name="Warren Y.A."/>
            <person name="Tyrrell K.L."/>
            <person name="Citron D.M."/>
            <person name="Goldstein E.J."/>
            <person name="Daigneault M."/>
            <person name="Allen-Vercoe E."/>
            <person name="Young S.K."/>
            <person name="Zeng Q."/>
            <person name="Gargeya S."/>
            <person name="Fitzgerald M."/>
            <person name="Haas B."/>
            <person name="Abouelleil A."/>
            <person name="Alvarado L."/>
            <person name="Arachchi H.M."/>
            <person name="Berlin A."/>
            <person name="Brown A."/>
            <person name="Chapman S.B."/>
            <person name="Chen Z."/>
            <person name="Dunbar C."/>
            <person name="Freedman E."/>
            <person name="Gearin G."/>
            <person name="Gellesch M."/>
            <person name="Goldberg J."/>
            <person name="Griggs A."/>
            <person name="Gujja S."/>
            <person name="Heilman E.R."/>
            <person name="Heiman D."/>
            <person name="Howarth C."/>
            <person name="Larson L."/>
            <person name="Lui A."/>
            <person name="MacDonald P.J."/>
            <person name="Mehta T."/>
            <person name="Montmayeur A."/>
            <person name="Murphy C."/>
            <person name="Neiman D."/>
            <person name="Pearson M."/>
            <person name="Priest M."/>
            <person name="Roberts A."/>
            <person name="Saif S."/>
            <person name="Shea T."/>
            <person name="Shenoy N."/>
            <person name="Sisk P."/>
            <person name="Stolte C."/>
            <person name="Sykes S."/>
            <person name="White J."/>
            <person name="Yandava C."/>
            <person name="Wortman J."/>
            <person name="Nusbaum C."/>
            <person name="Birren B."/>
        </authorList>
    </citation>
    <scope>NUCLEOTIDE SEQUENCE [LARGE SCALE GENOMIC DNA]</scope>
    <source>
        <strain evidence="10 11">WAL-19142</strain>
    </source>
</reference>
<sequence length="518" mass="57410">MADEALRMSHIVKIYPNGVMANKDVTLSVDLGEIHALSGENGAGKSTLMKILFGEEQPTSGEIFINGKQVHMSSPQMAIKMGIGMVHQHFMLVSSLTVAENIILGMEPRKGVMVDLAYARKQVEEMGRKYNLYVEPDKRVEDLTVGQKQKVEILKALFRGAKILILDEPTAVLTPQETQELFEELLNLKDHGYTIIFISHKLQEIKQICNRITIIRRGITMGVHDVETVSEQDISRLMVGRDVILDVKKDAAKPGEALVKVKDLVVVDENGKHAVDHVSFSLRKGEILGIAGVEGNGQTELVRAITGMGAYSHGAIEISGQDIKGYSVEKIRNLKLAHIPADRMTMGMAPRLSITENMIADKLGWKRFFKKGVRDKRAVKEYGEEMVKQYLIFCKSQDVAINSLSGGNIQKAVLARELSGSPQVIIADQPTRGVDVGATEFIRQRLVEMRDEGNGVILVTSDLNEVLGLSDSLIVMYEGRIVAYISDTSKMTEAQLGTYMLGIRVQSEEEIKEARHEQ</sequence>
<dbReference type="SUPFAM" id="SSF52540">
    <property type="entry name" value="P-loop containing nucleoside triphosphate hydrolases"/>
    <property type="match status" value="2"/>
</dbReference>
<dbReference type="PROSITE" id="PS50893">
    <property type="entry name" value="ABC_TRANSPORTER_2"/>
    <property type="match status" value="2"/>
</dbReference>
<comment type="subcellular location">
    <subcellularLocation>
        <location evidence="1">Cell membrane</location>
        <topology evidence="1">Peripheral membrane protein</topology>
    </subcellularLocation>
</comment>
<gene>
    <name evidence="10" type="ORF">HMPREF9470_02840</name>
</gene>
<proteinExistence type="predicted"/>
<dbReference type="GeneID" id="93163331"/>
<evidence type="ECO:0000256" key="1">
    <source>
        <dbReference type="ARBA" id="ARBA00004202"/>
    </source>
</evidence>
<keyword evidence="6" id="KW-0067">ATP-binding</keyword>
<dbReference type="OrthoDB" id="9771863at2"/>
<dbReference type="AlphaFoldDB" id="A0A0J9C2T0"/>
<evidence type="ECO:0000256" key="7">
    <source>
        <dbReference type="ARBA" id="ARBA00022967"/>
    </source>
</evidence>
<name>A0A0J9C2T0_9FIRM</name>
<evidence type="ECO:0000259" key="9">
    <source>
        <dbReference type="PROSITE" id="PS50893"/>
    </source>
</evidence>
<dbReference type="GO" id="GO:0016887">
    <property type="term" value="F:ATP hydrolysis activity"/>
    <property type="evidence" value="ECO:0007669"/>
    <property type="project" value="InterPro"/>
</dbReference>
<dbReference type="Proteomes" id="UP000037392">
    <property type="component" value="Unassembled WGS sequence"/>
</dbReference>
<dbReference type="PATRIC" id="fig|742734.4.peg.3042"/>
<dbReference type="CDD" id="cd03215">
    <property type="entry name" value="ABC_Carb_Monos_II"/>
    <property type="match status" value="1"/>
</dbReference>
<keyword evidence="5" id="KW-0547">Nucleotide-binding</keyword>
<dbReference type="GO" id="GO:0005886">
    <property type="term" value="C:plasma membrane"/>
    <property type="evidence" value="ECO:0007669"/>
    <property type="project" value="UniProtKB-SubCell"/>
</dbReference>
<dbReference type="RefSeq" id="WP_048930126.1">
    <property type="nucleotide sequence ID" value="NZ_KQ235878.1"/>
</dbReference>
<evidence type="ECO:0000313" key="10">
    <source>
        <dbReference type="EMBL" id="KMW18736.1"/>
    </source>
</evidence>
<evidence type="ECO:0000256" key="2">
    <source>
        <dbReference type="ARBA" id="ARBA00022448"/>
    </source>
</evidence>
<evidence type="ECO:0000256" key="3">
    <source>
        <dbReference type="ARBA" id="ARBA00022475"/>
    </source>
</evidence>
<dbReference type="InterPro" id="IPR003593">
    <property type="entry name" value="AAA+_ATPase"/>
</dbReference>
<dbReference type="CDD" id="cd03216">
    <property type="entry name" value="ABC_Carb_Monos_I"/>
    <property type="match status" value="1"/>
</dbReference>
<keyword evidence="3" id="KW-1003">Cell membrane</keyword>
<dbReference type="PANTHER" id="PTHR43790">
    <property type="entry name" value="CARBOHYDRATE TRANSPORT ATP-BINDING PROTEIN MG119-RELATED"/>
    <property type="match status" value="1"/>
</dbReference>
<feature type="domain" description="ABC transporter" evidence="9">
    <location>
        <begin position="6"/>
        <end position="242"/>
    </location>
</feature>
<accession>A0A0J9C2T0</accession>
<evidence type="ECO:0000256" key="8">
    <source>
        <dbReference type="ARBA" id="ARBA00023136"/>
    </source>
</evidence>
<dbReference type="Pfam" id="PF00005">
    <property type="entry name" value="ABC_tran"/>
    <property type="match status" value="2"/>
</dbReference>
<evidence type="ECO:0000313" key="11">
    <source>
        <dbReference type="Proteomes" id="UP000037392"/>
    </source>
</evidence>
<evidence type="ECO:0000256" key="6">
    <source>
        <dbReference type="ARBA" id="ARBA00022840"/>
    </source>
</evidence>
<evidence type="ECO:0000256" key="5">
    <source>
        <dbReference type="ARBA" id="ARBA00022741"/>
    </source>
</evidence>
<keyword evidence="4" id="KW-0677">Repeat</keyword>
<keyword evidence="8" id="KW-0472">Membrane</keyword>
<dbReference type="InterPro" id="IPR050107">
    <property type="entry name" value="ABC_carbohydrate_import_ATPase"/>
</dbReference>
<feature type="domain" description="ABC transporter" evidence="9">
    <location>
        <begin position="259"/>
        <end position="503"/>
    </location>
</feature>
<evidence type="ECO:0000256" key="4">
    <source>
        <dbReference type="ARBA" id="ARBA00022737"/>
    </source>
</evidence>
<dbReference type="GO" id="GO:0005524">
    <property type="term" value="F:ATP binding"/>
    <property type="evidence" value="ECO:0007669"/>
    <property type="project" value="UniProtKB-KW"/>
</dbReference>
<keyword evidence="7" id="KW-1278">Translocase</keyword>
<organism evidence="10 11">
    <name type="scientific">[Clostridium] citroniae WAL-19142</name>
    <dbReference type="NCBI Taxonomy" id="742734"/>
    <lineage>
        <taxon>Bacteria</taxon>
        <taxon>Bacillati</taxon>
        <taxon>Bacillota</taxon>
        <taxon>Clostridia</taxon>
        <taxon>Lachnospirales</taxon>
        <taxon>Lachnospiraceae</taxon>
        <taxon>Enterocloster</taxon>
    </lineage>
</organism>
<protein>
    <recommendedName>
        <fullName evidence="9">ABC transporter domain-containing protein</fullName>
    </recommendedName>
</protein>
<dbReference type="InterPro" id="IPR003439">
    <property type="entry name" value="ABC_transporter-like_ATP-bd"/>
</dbReference>
<dbReference type="InterPro" id="IPR027417">
    <property type="entry name" value="P-loop_NTPase"/>
</dbReference>
<dbReference type="InterPro" id="IPR017871">
    <property type="entry name" value="ABC_transporter-like_CS"/>
</dbReference>
<dbReference type="PANTHER" id="PTHR43790:SF4">
    <property type="entry name" value="GUANOSINE IMPORT ATP-BINDING PROTEIN NUPO"/>
    <property type="match status" value="1"/>
</dbReference>